<protein>
    <recommendedName>
        <fullName evidence="3">PKD domain-containing protein</fullName>
    </recommendedName>
</protein>
<accession>A0ABQ2BX33</accession>
<dbReference type="PANTHER" id="PTHR36842:SF1">
    <property type="entry name" value="PROTEIN TOLB"/>
    <property type="match status" value="1"/>
</dbReference>
<dbReference type="Gene3D" id="2.60.40.10">
    <property type="entry name" value="Immunoglobulins"/>
    <property type="match status" value="3"/>
</dbReference>
<feature type="domain" description="PKD" evidence="3">
    <location>
        <begin position="232"/>
        <end position="281"/>
    </location>
</feature>
<feature type="domain" description="PKD" evidence="3">
    <location>
        <begin position="67"/>
        <end position="118"/>
    </location>
</feature>
<dbReference type="InterPro" id="IPR022409">
    <property type="entry name" value="PKD/Chitinase_dom"/>
</dbReference>
<dbReference type="PANTHER" id="PTHR36842">
    <property type="entry name" value="PROTEIN TOLB HOMOLOG"/>
    <property type="match status" value="1"/>
</dbReference>
<proteinExistence type="predicted"/>
<name>A0ABQ2BX33_9FLAO</name>
<dbReference type="SMART" id="SM00089">
    <property type="entry name" value="PKD"/>
    <property type="match status" value="3"/>
</dbReference>
<comment type="caution">
    <text evidence="4">The sequence shown here is derived from an EMBL/GenBank/DDBJ whole genome shotgun (WGS) entry which is preliminary data.</text>
</comment>
<keyword evidence="5" id="KW-1185">Reference proteome</keyword>
<gene>
    <name evidence="4" type="ORF">GCM10011444_07140</name>
</gene>
<reference evidence="5" key="1">
    <citation type="journal article" date="2019" name="Int. J. Syst. Evol. Microbiol.">
        <title>The Global Catalogue of Microorganisms (GCM) 10K type strain sequencing project: providing services to taxonomists for standard genome sequencing and annotation.</title>
        <authorList>
            <consortium name="The Broad Institute Genomics Platform"/>
            <consortium name="The Broad Institute Genome Sequencing Center for Infectious Disease"/>
            <person name="Wu L."/>
            <person name="Ma J."/>
        </authorList>
    </citation>
    <scope>NUCLEOTIDE SEQUENCE [LARGE SCALE GENOMIC DNA]</scope>
    <source>
        <strain evidence="5">CCM 8681</strain>
    </source>
</reference>
<keyword evidence="2" id="KW-0732">Signal</keyword>
<evidence type="ECO:0000259" key="3">
    <source>
        <dbReference type="PROSITE" id="PS50093"/>
    </source>
</evidence>
<evidence type="ECO:0000256" key="2">
    <source>
        <dbReference type="SAM" id="SignalP"/>
    </source>
</evidence>
<feature type="signal peptide" evidence="2">
    <location>
        <begin position="1"/>
        <end position="29"/>
    </location>
</feature>
<dbReference type="CDD" id="cd00146">
    <property type="entry name" value="PKD"/>
    <property type="match status" value="2"/>
</dbReference>
<dbReference type="SUPFAM" id="SSF49299">
    <property type="entry name" value="PKD domain"/>
    <property type="match status" value="2"/>
</dbReference>
<sequence>MNNSFIKKYLLRSLVLVTALLLNSCFDDGFEEFVPPSGNINNIQPNTLFTTSTSANNSLTIIFRSFSTDAVSYLWDFGDGNTSTEANPDYTYASGGLYTVELTTISSDGLEATATQQVSPVFLDFNFTTLDTQVTFNNLTTGASSLVWDFGDGNSVAWNSEEDDLDDPDFSPVYSYLTEDSVQVTLTVTNFLGVQSSVSQSITGLILSTVPNFTFTTSSLTVQFTDDSLLAVSHSWDFGDGNSSTEINPTHTYAAAGAYSVTLTTTNSAGVERDITIQVPVGGVPATFAAVIQNADMQTYPTSQNNNNDLVDAWTVDPDNSFNDGSPTPFNFWRNDPLEAWVSNPSNNGGSGTTDKASSSGTDAQSAGGTSGRSLKFDSSGERAYQPFEIEIGVEGYSISAFVKSETTPVGQVEGTFYILSDEPSGDDELGPITLASLPVVSDAINNWQQVSFSFNADAAFSFPQSRVDENTNDILVSTDQKFVIFYFVPTNTVTGSNEVFLTDIVITTP</sequence>
<evidence type="ECO:0000313" key="4">
    <source>
        <dbReference type="EMBL" id="GGI56405.1"/>
    </source>
</evidence>
<organism evidence="4 5">
    <name type="scientific">Winogradskyella haliclonae</name>
    <dbReference type="NCBI Taxonomy" id="2048558"/>
    <lineage>
        <taxon>Bacteria</taxon>
        <taxon>Pseudomonadati</taxon>
        <taxon>Bacteroidota</taxon>
        <taxon>Flavobacteriia</taxon>
        <taxon>Flavobacteriales</taxon>
        <taxon>Flavobacteriaceae</taxon>
        <taxon>Winogradskyella</taxon>
    </lineage>
</organism>
<evidence type="ECO:0000256" key="1">
    <source>
        <dbReference type="SAM" id="MobiDB-lite"/>
    </source>
</evidence>
<dbReference type="Pfam" id="PF18911">
    <property type="entry name" value="PKD_4"/>
    <property type="match status" value="2"/>
</dbReference>
<dbReference type="InterPro" id="IPR000601">
    <property type="entry name" value="PKD_dom"/>
</dbReference>
<feature type="compositionally biased region" description="Polar residues" evidence="1">
    <location>
        <begin position="343"/>
        <end position="368"/>
    </location>
</feature>
<feature type="chain" id="PRO_5047006829" description="PKD domain-containing protein" evidence="2">
    <location>
        <begin position="30"/>
        <end position="510"/>
    </location>
</feature>
<evidence type="ECO:0000313" key="5">
    <source>
        <dbReference type="Proteomes" id="UP000624701"/>
    </source>
</evidence>
<dbReference type="InterPro" id="IPR035986">
    <property type="entry name" value="PKD_dom_sf"/>
</dbReference>
<dbReference type="PROSITE" id="PS50093">
    <property type="entry name" value="PKD"/>
    <property type="match status" value="3"/>
</dbReference>
<feature type="domain" description="PKD" evidence="3">
    <location>
        <begin position="148"/>
        <end position="203"/>
    </location>
</feature>
<feature type="region of interest" description="Disordered" evidence="1">
    <location>
        <begin position="341"/>
        <end position="378"/>
    </location>
</feature>
<dbReference type="RefSeq" id="WP_188373322.1">
    <property type="nucleotide sequence ID" value="NZ_BMDQ01000001.1"/>
</dbReference>
<dbReference type="EMBL" id="BMDQ01000001">
    <property type="protein sequence ID" value="GGI56405.1"/>
    <property type="molecule type" value="Genomic_DNA"/>
</dbReference>
<dbReference type="Proteomes" id="UP000624701">
    <property type="component" value="Unassembled WGS sequence"/>
</dbReference>
<dbReference type="InterPro" id="IPR013783">
    <property type="entry name" value="Ig-like_fold"/>
</dbReference>